<keyword evidence="3" id="KW-1185">Reference proteome</keyword>
<dbReference type="Gene3D" id="3.40.50.1820">
    <property type="entry name" value="alpha/beta hydrolase"/>
    <property type="match status" value="1"/>
</dbReference>
<feature type="signal peptide" evidence="1">
    <location>
        <begin position="1"/>
        <end position="19"/>
    </location>
</feature>
<dbReference type="SUPFAM" id="SSF53474">
    <property type="entry name" value="alpha/beta-Hydrolases"/>
    <property type="match status" value="1"/>
</dbReference>
<dbReference type="Gene3D" id="2.60.120.200">
    <property type="match status" value="1"/>
</dbReference>
<gene>
    <name evidence="2" type="ORF">RZN69_19125</name>
</gene>
<dbReference type="RefSeq" id="WP_317832918.1">
    <property type="nucleotide sequence ID" value="NZ_CP136920.1"/>
</dbReference>
<dbReference type="EMBL" id="CP136920">
    <property type="protein sequence ID" value="WOO40740.1"/>
    <property type="molecule type" value="Genomic_DNA"/>
</dbReference>
<evidence type="ECO:0000313" key="3">
    <source>
        <dbReference type="Proteomes" id="UP001304300"/>
    </source>
</evidence>
<evidence type="ECO:0000256" key="1">
    <source>
        <dbReference type="SAM" id="SignalP"/>
    </source>
</evidence>
<reference evidence="2 3" key="1">
    <citation type="submission" date="2023-10" db="EMBL/GenBank/DDBJ databases">
        <title>Rubellicoccus peritrichatus gen. nov., sp. nov., isolated from an algae of coral reef tank.</title>
        <authorList>
            <person name="Luo J."/>
        </authorList>
    </citation>
    <scope>NUCLEOTIDE SEQUENCE [LARGE SCALE GENOMIC DNA]</scope>
    <source>
        <strain evidence="2 3">CR14</strain>
    </source>
</reference>
<accession>A0AAQ3QVC7</accession>
<dbReference type="AlphaFoldDB" id="A0AAQ3QVC7"/>
<sequence length="1024" mass="108296">MNRISVLLVYLLSVAGVQAWTFTPFEIGTNGTPFGYWEFLPAAYDANPTKEFPVVFFFHGKGENGDGTLAAPGDPTANKLQEVLVHAVPKFHNDNSNADHAAVNDLLELEEVITLSPQTSRNAWTQSEIRSFVDYAIQHYRIDSKRIYLTGLSNGSRGIHVFVDDDPNSQQITAIVASANRGKVEEPSGLAAMEGIPYWALTGQQDSSDAYKSVNNIAGALLGTGPTILGSGINNDPRYPRDGLEYTALFDRNAGTWSWQLGIIDDSDISPKLTIYPNAGHSTWNRTYKNLDVWGWLLEQVKPTVTLTQPSAPTLLVEGQSINLQASAVDKDGVSIAGSDITWFSNIDGELGSGSNITVSNLGIGVHEITCQALDSGYRAEVVTAPTITVVASGSYTILADFGDKNILAPGNWNHLTHEVTGLVENAIDDLGNVTGVRIEIEVPFSGRNSGGTTVAGGYPVEAKQDSVFTTAKANSPSVIKLSGLNPNQTFDFTFFGSRNAGGNRLTFYQINGQFVSLETALNENDTEELTGIVPSSSGEVFIEVYASVDSTYSYLGLIEITTDAGVPNVAPVANNDIASVDEGLSVNIAVLGNDNDPDAAPSALTISSVGTASNGSAVINGSEITYTPNAGFYGVDSFTYTITDGADMDSATVQVTVNDTSTASDLTAEGLTGVLIGSGGSGSSRVLLDNSWEVNGSGAGVGAASDNLHYEYQNFTGNFQAIVRVNSLASNGTNPLAGLMLRETLDADARMVAIATTTGSSYATITRDTIGASSTTTMPSETYTYPDGWVLIERQGDNVYLAVSSDGNSFNQVSSTVLSGLSTSVAIGVFSNSGSVSEASRAVFTDYSILALPNGQTVFVDFGPNSTKISNPSWNDISSNSNYWLVTNAVNDQGIPTGFDIELIDSFATSGNQGEISTIYPELAGRDSLILTPTNNQAQILVSNLDNSKTYDFSFFASIAKASPRFAIYTIGTTSMSLDAAYNQDTVVMIDGVSPVNGEVLITVTIGAGTTYAYTGVLEITEN</sequence>
<protein>
    <submittedName>
        <fullName evidence="2">Ig-like domain-containing protein</fullName>
    </submittedName>
</protein>
<dbReference type="Gene3D" id="2.60.40.3440">
    <property type="match status" value="1"/>
</dbReference>
<proteinExistence type="predicted"/>
<organism evidence="2 3">
    <name type="scientific">Rubellicoccus peritrichatus</name>
    <dbReference type="NCBI Taxonomy" id="3080537"/>
    <lineage>
        <taxon>Bacteria</taxon>
        <taxon>Pseudomonadati</taxon>
        <taxon>Verrucomicrobiota</taxon>
        <taxon>Opitutia</taxon>
        <taxon>Puniceicoccales</taxon>
        <taxon>Cerasicoccaceae</taxon>
        <taxon>Rubellicoccus</taxon>
    </lineage>
</organism>
<evidence type="ECO:0000313" key="2">
    <source>
        <dbReference type="EMBL" id="WOO40740.1"/>
    </source>
</evidence>
<dbReference type="Pfam" id="PF17963">
    <property type="entry name" value="Big_9"/>
    <property type="match status" value="1"/>
</dbReference>
<keyword evidence="1" id="KW-0732">Signal</keyword>
<dbReference type="KEGG" id="puo:RZN69_19125"/>
<dbReference type="InterPro" id="IPR029058">
    <property type="entry name" value="AB_hydrolase_fold"/>
</dbReference>
<dbReference type="Proteomes" id="UP001304300">
    <property type="component" value="Chromosome"/>
</dbReference>
<name>A0AAQ3QVC7_9BACT</name>
<dbReference type="Gene3D" id="2.60.40.10">
    <property type="entry name" value="Immunoglobulins"/>
    <property type="match status" value="1"/>
</dbReference>
<dbReference type="InterPro" id="IPR013783">
    <property type="entry name" value="Ig-like_fold"/>
</dbReference>
<feature type="chain" id="PRO_5042947847" evidence="1">
    <location>
        <begin position="20"/>
        <end position="1024"/>
    </location>
</feature>